<organism evidence="2 3">
    <name type="scientific">Boletus edulis BED1</name>
    <dbReference type="NCBI Taxonomy" id="1328754"/>
    <lineage>
        <taxon>Eukaryota</taxon>
        <taxon>Fungi</taxon>
        <taxon>Dikarya</taxon>
        <taxon>Basidiomycota</taxon>
        <taxon>Agaricomycotina</taxon>
        <taxon>Agaricomycetes</taxon>
        <taxon>Agaricomycetidae</taxon>
        <taxon>Boletales</taxon>
        <taxon>Boletineae</taxon>
        <taxon>Boletaceae</taxon>
        <taxon>Boletoideae</taxon>
        <taxon>Boletus</taxon>
    </lineage>
</organism>
<feature type="region of interest" description="Disordered" evidence="1">
    <location>
        <begin position="268"/>
        <end position="350"/>
    </location>
</feature>
<feature type="compositionally biased region" description="Pro residues" evidence="1">
    <location>
        <begin position="294"/>
        <end position="304"/>
    </location>
</feature>
<protein>
    <submittedName>
        <fullName evidence="2">Uncharacterized protein</fullName>
    </submittedName>
</protein>
<dbReference type="EMBL" id="WHUW01000067">
    <property type="protein sequence ID" value="KAF8429430.1"/>
    <property type="molecule type" value="Genomic_DNA"/>
</dbReference>
<feature type="compositionally biased region" description="Polar residues" evidence="1">
    <location>
        <begin position="277"/>
        <end position="286"/>
    </location>
</feature>
<comment type="caution">
    <text evidence="2">The sequence shown here is derived from an EMBL/GenBank/DDBJ whole genome shotgun (WGS) entry which is preliminary data.</text>
</comment>
<feature type="compositionally biased region" description="Low complexity" evidence="1">
    <location>
        <begin position="331"/>
        <end position="347"/>
    </location>
</feature>
<proteinExistence type="predicted"/>
<reference evidence="2" key="2">
    <citation type="journal article" date="2020" name="Nat. Commun.">
        <title>Large-scale genome sequencing of mycorrhizal fungi provides insights into the early evolution of symbiotic traits.</title>
        <authorList>
            <person name="Miyauchi S."/>
            <person name="Kiss E."/>
            <person name="Kuo A."/>
            <person name="Drula E."/>
            <person name="Kohler A."/>
            <person name="Sanchez-Garcia M."/>
            <person name="Morin E."/>
            <person name="Andreopoulos B."/>
            <person name="Barry K.W."/>
            <person name="Bonito G."/>
            <person name="Buee M."/>
            <person name="Carver A."/>
            <person name="Chen C."/>
            <person name="Cichocki N."/>
            <person name="Clum A."/>
            <person name="Culley D."/>
            <person name="Crous P.W."/>
            <person name="Fauchery L."/>
            <person name="Girlanda M."/>
            <person name="Hayes R.D."/>
            <person name="Keri Z."/>
            <person name="LaButti K."/>
            <person name="Lipzen A."/>
            <person name="Lombard V."/>
            <person name="Magnuson J."/>
            <person name="Maillard F."/>
            <person name="Murat C."/>
            <person name="Nolan M."/>
            <person name="Ohm R.A."/>
            <person name="Pangilinan J."/>
            <person name="Pereira M.F."/>
            <person name="Perotto S."/>
            <person name="Peter M."/>
            <person name="Pfister S."/>
            <person name="Riley R."/>
            <person name="Sitrit Y."/>
            <person name="Stielow J.B."/>
            <person name="Szollosi G."/>
            <person name="Zifcakova L."/>
            <person name="Stursova M."/>
            <person name="Spatafora J.W."/>
            <person name="Tedersoo L."/>
            <person name="Vaario L.M."/>
            <person name="Yamada A."/>
            <person name="Yan M."/>
            <person name="Wang P."/>
            <person name="Xu J."/>
            <person name="Bruns T."/>
            <person name="Baldrian P."/>
            <person name="Vilgalys R."/>
            <person name="Dunand C."/>
            <person name="Henrissat B."/>
            <person name="Grigoriev I.V."/>
            <person name="Hibbett D."/>
            <person name="Nagy L.G."/>
            <person name="Martin F.M."/>
        </authorList>
    </citation>
    <scope>NUCLEOTIDE SEQUENCE</scope>
    <source>
        <strain evidence="2">BED1</strain>
    </source>
</reference>
<dbReference type="AlphaFoldDB" id="A0AAD4BGD9"/>
<dbReference type="Proteomes" id="UP001194468">
    <property type="component" value="Unassembled WGS sequence"/>
</dbReference>
<sequence length="391" mass="43376">MSSTRSHNKFCLSMDHLPSNRSSNTAHLHRWSDVVPPKTALTFAALWDPEDGMVTFSGAALLESEGSSGGTSHADAFYDDYSQFISLDRDMDGDENTATLSTFQDIFKAFIRHTAWDSREHLNTKSGQGPPRASSTFDGLDVYSHDVQIKPRKSLQLSCMDLLDMESSFRTPSAFGRLRLRSDLMLDSYRLESDSEPGSRPSPMDSRFSTTTISTISTSNYIDVPAGATHGTRISGTLVPEWTEPKECVSPTGSWPFLPRRRRVLRKRRPFDGDVTRTATNSTSCTPEKVPDSPMSPPSSPCSPSPSARTFSSNATGPEKPRRGRLRSTRRPSSAATTPPNTPTKSPRLGLRFAFLPKRKPRQTSPDTDGWVCIEVTPIIRQYYIADLEED</sequence>
<accession>A0AAD4BGD9</accession>
<evidence type="ECO:0000313" key="3">
    <source>
        <dbReference type="Proteomes" id="UP001194468"/>
    </source>
</evidence>
<evidence type="ECO:0000256" key="1">
    <source>
        <dbReference type="SAM" id="MobiDB-lite"/>
    </source>
</evidence>
<evidence type="ECO:0000313" key="2">
    <source>
        <dbReference type="EMBL" id="KAF8429430.1"/>
    </source>
</evidence>
<name>A0AAD4BGD9_BOLED</name>
<reference evidence="2" key="1">
    <citation type="submission" date="2019-10" db="EMBL/GenBank/DDBJ databases">
        <authorList>
            <consortium name="DOE Joint Genome Institute"/>
            <person name="Kuo A."/>
            <person name="Miyauchi S."/>
            <person name="Kiss E."/>
            <person name="Drula E."/>
            <person name="Kohler A."/>
            <person name="Sanchez-Garcia M."/>
            <person name="Andreopoulos B."/>
            <person name="Barry K.W."/>
            <person name="Bonito G."/>
            <person name="Buee M."/>
            <person name="Carver A."/>
            <person name="Chen C."/>
            <person name="Cichocki N."/>
            <person name="Clum A."/>
            <person name="Culley D."/>
            <person name="Crous P.W."/>
            <person name="Fauchery L."/>
            <person name="Girlanda M."/>
            <person name="Hayes R."/>
            <person name="Keri Z."/>
            <person name="LaButti K."/>
            <person name="Lipzen A."/>
            <person name="Lombard V."/>
            <person name="Magnuson J."/>
            <person name="Maillard F."/>
            <person name="Morin E."/>
            <person name="Murat C."/>
            <person name="Nolan M."/>
            <person name="Ohm R."/>
            <person name="Pangilinan J."/>
            <person name="Pereira M."/>
            <person name="Perotto S."/>
            <person name="Peter M."/>
            <person name="Riley R."/>
            <person name="Sitrit Y."/>
            <person name="Stielow B."/>
            <person name="Szollosi G."/>
            <person name="Zifcakova L."/>
            <person name="Stursova M."/>
            <person name="Spatafora J.W."/>
            <person name="Tedersoo L."/>
            <person name="Vaario L.-M."/>
            <person name="Yamada A."/>
            <person name="Yan M."/>
            <person name="Wang P."/>
            <person name="Xu J."/>
            <person name="Bruns T."/>
            <person name="Baldrian P."/>
            <person name="Vilgalys R."/>
            <person name="Henrissat B."/>
            <person name="Grigoriev I.V."/>
            <person name="Hibbett D."/>
            <person name="Nagy L.G."/>
            <person name="Martin F.M."/>
        </authorList>
    </citation>
    <scope>NUCLEOTIDE SEQUENCE</scope>
    <source>
        <strain evidence="2">BED1</strain>
    </source>
</reference>
<keyword evidence="3" id="KW-1185">Reference proteome</keyword>
<gene>
    <name evidence="2" type="ORF">L210DRAFT_173753</name>
</gene>